<accession>A0ACB6YZ22</accession>
<keyword evidence="2" id="KW-1185">Reference proteome</keyword>
<evidence type="ECO:0000313" key="2">
    <source>
        <dbReference type="Proteomes" id="UP000886501"/>
    </source>
</evidence>
<evidence type="ECO:0000313" key="1">
    <source>
        <dbReference type="EMBL" id="KAF9642502.1"/>
    </source>
</evidence>
<protein>
    <submittedName>
        <fullName evidence="1">Uncharacterized protein</fullName>
    </submittedName>
</protein>
<gene>
    <name evidence="1" type="ORF">BDM02DRAFT_2077679</name>
</gene>
<reference evidence="1" key="1">
    <citation type="submission" date="2019-10" db="EMBL/GenBank/DDBJ databases">
        <authorList>
            <consortium name="DOE Joint Genome Institute"/>
            <person name="Kuo A."/>
            <person name="Miyauchi S."/>
            <person name="Kiss E."/>
            <person name="Drula E."/>
            <person name="Kohler A."/>
            <person name="Sanchez-Garcia M."/>
            <person name="Andreopoulos B."/>
            <person name="Barry K.W."/>
            <person name="Bonito G."/>
            <person name="Buee M."/>
            <person name="Carver A."/>
            <person name="Chen C."/>
            <person name="Cichocki N."/>
            <person name="Clum A."/>
            <person name="Culley D."/>
            <person name="Crous P.W."/>
            <person name="Fauchery L."/>
            <person name="Girlanda M."/>
            <person name="Hayes R."/>
            <person name="Keri Z."/>
            <person name="Labutti K."/>
            <person name="Lipzen A."/>
            <person name="Lombard V."/>
            <person name="Magnuson J."/>
            <person name="Maillard F."/>
            <person name="Morin E."/>
            <person name="Murat C."/>
            <person name="Nolan M."/>
            <person name="Ohm R."/>
            <person name="Pangilinan J."/>
            <person name="Pereira M."/>
            <person name="Perotto S."/>
            <person name="Peter M."/>
            <person name="Riley R."/>
            <person name="Sitrit Y."/>
            <person name="Stielow B."/>
            <person name="Szollosi G."/>
            <person name="Zifcakova L."/>
            <person name="Stursova M."/>
            <person name="Spatafora J.W."/>
            <person name="Tedersoo L."/>
            <person name="Vaario L.-M."/>
            <person name="Yamada A."/>
            <person name="Yan M."/>
            <person name="Wang P."/>
            <person name="Xu J."/>
            <person name="Bruns T."/>
            <person name="Baldrian P."/>
            <person name="Vilgalys R."/>
            <person name="Henrissat B."/>
            <person name="Grigoriev I.V."/>
            <person name="Hibbett D."/>
            <person name="Nagy L.G."/>
            <person name="Martin F.M."/>
        </authorList>
    </citation>
    <scope>NUCLEOTIDE SEQUENCE</scope>
    <source>
        <strain evidence="1">P2</strain>
    </source>
</reference>
<name>A0ACB6YZ22_THEGA</name>
<organism evidence="1 2">
    <name type="scientific">Thelephora ganbajun</name>
    <name type="common">Ganba fungus</name>
    <dbReference type="NCBI Taxonomy" id="370292"/>
    <lineage>
        <taxon>Eukaryota</taxon>
        <taxon>Fungi</taxon>
        <taxon>Dikarya</taxon>
        <taxon>Basidiomycota</taxon>
        <taxon>Agaricomycotina</taxon>
        <taxon>Agaricomycetes</taxon>
        <taxon>Thelephorales</taxon>
        <taxon>Thelephoraceae</taxon>
        <taxon>Thelephora</taxon>
    </lineage>
</organism>
<sequence length="211" mass="21673">MAAPPHDAPRFSTPTSIPSIKSIVLLAGTGCSCGFECACPGCKEHRVPPSSMTTQEGSYLESCPDDCAHCVDRLGGVALPQHEPVSWQPSFGGVIETFLSRAASLPPPPKNRPADIDPTNVTVFPVGLFFVDLGRSSDLLGGNGGRQEEARSAWGLVDVPKLERCGGACGCPDGRCGCGTSCAGCCVEGDAPSDPSGSSALAEPMTCCTNT</sequence>
<comment type="caution">
    <text evidence="1">The sequence shown here is derived from an EMBL/GenBank/DDBJ whole genome shotgun (WGS) entry which is preliminary data.</text>
</comment>
<dbReference type="EMBL" id="MU118443">
    <property type="protein sequence ID" value="KAF9642502.1"/>
    <property type="molecule type" value="Genomic_DNA"/>
</dbReference>
<reference evidence="1" key="2">
    <citation type="journal article" date="2020" name="Nat. Commun.">
        <title>Large-scale genome sequencing of mycorrhizal fungi provides insights into the early evolution of symbiotic traits.</title>
        <authorList>
            <person name="Miyauchi S."/>
            <person name="Kiss E."/>
            <person name="Kuo A."/>
            <person name="Drula E."/>
            <person name="Kohler A."/>
            <person name="Sanchez-Garcia M."/>
            <person name="Morin E."/>
            <person name="Andreopoulos B."/>
            <person name="Barry K.W."/>
            <person name="Bonito G."/>
            <person name="Buee M."/>
            <person name="Carver A."/>
            <person name="Chen C."/>
            <person name="Cichocki N."/>
            <person name="Clum A."/>
            <person name="Culley D."/>
            <person name="Crous P.W."/>
            <person name="Fauchery L."/>
            <person name="Girlanda M."/>
            <person name="Hayes R.D."/>
            <person name="Keri Z."/>
            <person name="LaButti K."/>
            <person name="Lipzen A."/>
            <person name="Lombard V."/>
            <person name="Magnuson J."/>
            <person name="Maillard F."/>
            <person name="Murat C."/>
            <person name="Nolan M."/>
            <person name="Ohm R.A."/>
            <person name="Pangilinan J."/>
            <person name="Pereira M.F."/>
            <person name="Perotto S."/>
            <person name="Peter M."/>
            <person name="Pfister S."/>
            <person name="Riley R."/>
            <person name="Sitrit Y."/>
            <person name="Stielow J.B."/>
            <person name="Szollosi G."/>
            <person name="Zifcakova L."/>
            <person name="Stursova M."/>
            <person name="Spatafora J.W."/>
            <person name="Tedersoo L."/>
            <person name="Vaario L.M."/>
            <person name="Yamada A."/>
            <person name="Yan M."/>
            <person name="Wang P."/>
            <person name="Xu J."/>
            <person name="Bruns T."/>
            <person name="Baldrian P."/>
            <person name="Vilgalys R."/>
            <person name="Dunand C."/>
            <person name="Henrissat B."/>
            <person name="Grigoriev I.V."/>
            <person name="Hibbett D."/>
            <person name="Nagy L.G."/>
            <person name="Martin F.M."/>
        </authorList>
    </citation>
    <scope>NUCLEOTIDE SEQUENCE</scope>
    <source>
        <strain evidence="1">P2</strain>
    </source>
</reference>
<proteinExistence type="predicted"/>
<dbReference type="Proteomes" id="UP000886501">
    <property type="component" value="Unassembled WGS sequence"/>
</dbReference>